<evidence type="ECO:0000313" key="2">
    <source>
        <dbReference type="Proteomes" id="UP000067738"/>
    </source>
</evidence>
<dbReference type="Proteomes" id="UP000067738">
    <property type="component" value="Chromosome"/>
</dbReference>
<proteinExistence type="predicted"/>
<dbReference type="EMBL" id="CP011266">
    <property type="protein sequence ID" value="ALT69270.1"/>
    <property type="molecule type" value="Genomic_DNA"/>
</dbReference>
<sequence length="91" mass="10460">MILRELLDYFEIDVELPEYLYENPFNEVFLKGNLSKNSNSYDITIKTRKDVTHTMIINPGDSYPVVILSILPNGKTNGTKFGQSEDDLLFI</sequence>
<dbReference type="PATRIC" id="fig|230361.4.peg.1537"/>
<reference evidence="1 2" key="1">
    <citation type="submission" date="2015-04" db="EMBL/GenBank/DDBJ databases">
        <title>The complete genome sequence of the rumen methanogen Methanobrevibacter millerae SM9.</title>
        <authorList>
            <person name="Leahy S.C."/>
            <person name="Kelly W.J."/>
            <person name="Pacheco D.M."/>
            <person name="Li D."/>
            <person name="Altermann E."/>
            <person name="Attwood G.T."/>
        </authorList>
    </citation>
    <scope>NUCLEOTIDE SEQUENCE [LARGE SCALE GENOMIC DNA]</scope>
    <source>
        <strain evidence="1 2">SM9</strain>
    </source>
</reference>
<gene>
    <name evidence="1" type="ORF">sm9_1490</name>
</gene>
<evidence type="ECO:0000313" key="1">
    <source>
        <dbReference type="EMBL" id="ALT69270.1"/>
    </source>
</evidence>
<protein>
    <submittedName>
        <fullName evidence="1">Uncharacterized protein</fullName>
    </submittedName>
</protein>
<organism evidence="1 2">
    <name type="scientific">Methanobrevibacter millerae</name>
    <dbReference type="NCBI Taxonomy" id="230361"/>
    <lineage>
        <taxon>Archaea</taxon>
        <taxon>Methanobacteriati</taxon>
        <taxon>Methanobacteriota</taxon>
        <taxon>Methanomada group</taxon>
        <taxon>Methanobacteria</taxon>
        <taxon>Methanobacteriales</taxon>
        <taxon>Methanobacteriaceae</taxon>
        <taxon>Methanobrevibacter</taxon>
    </lineage>
</organism>
<name>A0A0U3DMU4_9EURY</name>
<dbReference type="AlphaFoldDB" id="A0A0U3DMU4"/>
<dbReference type="KEGG" id="mmil:sm9_1490"/>
<keyword evidence="2" id="KW-1185">Reference proteome</keyword>
<accession>A0A0U3DMU4</accession>